<dbReference type="Proteomes" id="UP000663844">
    <property type="component" value="Unassembled WGS sequence"/>
</dbReference>
<feature type="non-terminal residue" evidence="4">
    <location>
        <position position="1"/>
    </location>
</feature>
<dbReference type="GO" id="GO:0034271">
    <property type="term" value="C:phosphatidylinositol 3-kinase complex, class III, type I"/>
    <property type="evidence" value="ECO:0007669"/>
    <property type="project" value="TreeGrafter"/>
</dbReference>
<gene>
    <name evidence="4" type="ORF">OXD698_LOCUS48712</name>
</gene>
<evidence type="ECO:0000313" key="5">
    <source>
        <dbReference type="Proteomes" id="UP000663844"/>
    </source>
</evidence>
<dbReference type="InterPro" id="IPR045162">
    <property type="entry name" value="Vps15-like"/>
</dbReference>
<reference evidence="4" key="1">
    <citation type="submission" date="2021-02" db="EMBL/GenBank/DDBJ databases">
        <authorList>
            <person name="Nowell W R."/>
        </authorList>
    </citation>
    <scope>NUCLEOTIDE SEQUENCE</scope>
</reference>
<dbReference type="SUPFAM" id="SSF48371">
    <property type="entry name" value="ARM repeat"/>
    <property type="match status" value="1"/>
</dbReference>
<dbReference type="GO" id="GO:0045324">
    <property type="term" value="P:late endosome to vacuole transport"/>
    <property type="evidence" value="ECO:0007669"/>
    <property type="project" value="InterPro"/>
</dbReference>
<feature type="domain" description="Phosphatase 2A Regulatory Subunit A helical" evidence="3">
    <location>
        <begin position="4"/>
        <end position="110"/>
    </location>
</feature>
<evidence type="ECO:0000313" key="4">
    <source>
        <dbReference type="EMBL" id="CAF4349887.1"/>
    </source>
</evidence>
<evidence type="ECO:0000259" key="3">
    <source>
        <dbReference type="Pfam" id="PF22956"/>
    </source>
</evidence>
<dbReference type="EMBL" id="CAJOAZ010020809">
    <property type="protein sequence ID" value="CAF4349887.1"/>
    <property type="molecule type" value="Genomic_DNA"/>
</dbReference>
<comment type="caution">
    <text evidence="4">The sequence shown here is derived from an EMBL/GenBank/DDBJ whole genome shotgun (WGS) entry which is preliminary data.</text>
</comment>
<evidence type="ECO:0000256" key="1">
    <source>
        <dbReference type="ARBA" id="ARBA00022527"/>
    </source>
</evidence>
<name>A0A820L3H8_9BILA</name>
<accession>A0A820L3H8</accession>
<dbReference type="InterPro" id="IPR016024">
    <property type="entry name" value="ARM-type_fold"/>
</dbReference>
<keyword evidence="1" id="KW-0418">Kinase</keyword>
<dbReference type="Pfam" id="PF22956">
    <property type="entry name" value="VPS15-like_hel"/>
    <property type="match status" value="1"/>
</dbReference>
<dbReference type="GO" id="GO:0006623">
    <property type="term" value="P:protein targeting to vacuole"/>
    <property type="evidence" value="ECO:0007669"/>
    <property type="project" value="TreeGrafter"/>
</dbReference>
<organism evidence="4 5">
    <name type="scientific">Adineta steineri</name>
    <dbReference type="NCBI Taxonomy" id="433720"/>
    <lineage>
        <taxon>Eukaryota</taxon>
        <taxon>Metazoa</taxon>
        <taxon>Spiralia</taxon>
        <taxon>Gnathifera</taxon>
        <taxon>Rotifera</taxon>
        <taxon>Eurotatoria</taxon>
        <taxon>Bdelloidea</taxon>
        <taxon>Adinetida</taxon>
        <taxon>Adinetidae</taxon>
        <taxon>Adineta</taxon>
    </lineage>
</organism>
<dbReference type="AlphaFoldDB" id="A0A820L3H8"/>
<sequence>MQGKFGDLIHGDNDDQNGQLAEAVCRSDLIRLCTFFGKRKTIEVICGHLTTLLSQPNWRLRATLFDSLVTVASYIGLESELFILPLLNQGLIDEEEFVVHRVLKALACFVR</sequence>
<evidence type="ECO:0000256" key="2">
    <source>
        <dbReference type="ARBA" id="ARBA00022737"/>
    </source>
</evidence>
<dbReference type="PANTHER" id="PTHR17583:SF0">
    <property type="entry name" value="PHOSPHOINOSITIDE 3-KINASE REGULATORY SUBUNIT 4"/>
    <property type="match status" value="1"/>
</dbReference>
<keyword evidence="1" id="KW-0808">Transferase</keyword>
<dbReference type="PANTHER" id="PTHR17583">
    <property type="entry name" value="PHOSPHOINOSITIDE 3-KINASE REGULATORY SUBUNIT 4"/>
    <property type="match status" value="1"/>
</dbReference>
<dbReference type="GO" id="GO:0005770">
    <property type="term" value="C:late endosome"/>
    <property type="evidence" value="ECO:0007669"/>
    <property type="project" value="TreeGrafter"/>
</dbReference>
<dbReference type="GO" id="GO:0034272">
    <property type="term" value="C:phosphatidylinositol 3-kinase complex, class III, type II"/>
    <property type="evidence" value="ECO:0007669"/>
    <property type="project" value="TreeGrafter"/>
</dbReference>
<protein>
    <recommendedName>
        <fullName evidence="3">Phosphatase 2A Regulatory Subunit A helical domain-containing protein</fullName>
    </recommendedName>
</protein>
<dbReference type="GO" id="GO:0004674">
    <property type="term" value="F:protein serine/threonine kinase activity"/>
    <property type="evidence" value="ECO:0007669"/>
    <property type="project" value="UniProtKB-KW"/>
</dbReference>
<dbReference type="GO" id="GO:0071561">
    <property type="term" value="C:nucleus-vacuole junction"/>
    <property type="evidence" value="ECO:0007669"/>
    <property type="project" value="TreeGrafter"/>
</dbReference>
<dbReference type="GO" id="GO:0016236">
    <property type="term" value="P:macroautophagy"/>
    <property type="evidence" value="ECO:0007669"/>
    <property type="project" value="InterPro"/>
</dbReference>
<keyword evidence="2" id="KW-0677">Repeat</keyword>
<dbReference type="InterPro" id="IPR055231">
    <property type="entry name" value="2AA_helical"/>
</dbReference>
<dbReference type="InterPro" id="IPR011989">
    <property type="entry name" value="ARM-like"/>
</dbReference>
<proteinExistence type="predicted"/>
<dbReference type="Gene3D" id="1.25.10.10">
    <property type="entry name" value="Leucine-rich Repeat Variant"/>
    <property type="match status" value="1"/>
</dbReference>
<keyword evidence="1" id="KW-0723">Serine/threonine-protein kinase</keyword>